<reference evidence="2" key="1">
    <citation type="submission" date="2020-05" db="EMBL/GenBank/DDBJ databases">
        <authorList>
            <person name="Chiriac C."/>
            <person name="Salcher M."/>
            <person name="Ghai R."/>
            <person name="Kavagutti S V."/>
        </authorList>
    </citation>
    <scope>NUCLEOTIDE SEQUENCE</scope>
</reference>
<proteinExistence type="predicted"/>
<evidence type="ECO:0000313" key="2">
    <source>
        <dbReference type="EMBL" id="CAB4178444.1"/>
    </source>
</evidence>
<name>A0A6J5QFJ4_9CAUD</name>
<accession>A0A6J5QFJ4</accession>
<dbReference type="EMBL" id="LR796967">
    <property type="protein sequence ID" value="CAB4178444.1"/>
    <property type="molecule type" value="Genomic_DNA"/>
</dbReference>
<gene>
    <name evidence="2" type="ORF">UFOVP1021_9</name>
</gene>
<evidence type="ECO:0000256" key="1">
    <source>
        <dbReference type="SAM" id="MobiDB-lite"/>
    </source>
</evidence>
<protein>
    <submittedName>
        <fullName evidence="2">Uncharacterized protein</fullName>
    </submittedName>
</protein>
<sequence>MAILMYAFEMVRNMITHGRRQELHSVAYTIDTQDPDILIPHTSTFLEDVEPSHKWTPQSIRESFWNHSGIILESFWNHSGIILESFKKRSLILTNQNVCDYCQGNDGPIGSKIILTDAEIDGQTSRNLIKAIFGVRPTLIGADVTDWSEGKPGLPCPHCDNGAKVEAHKYAICLGCTRASKILDQAIKRVMDEQAKLLAFFNSLRIVVFKQRVINQRLRRKGLLDKPGQGRHGARPAGYKGLE</sequence>
<feature type="region of interest" description="Disordered" evidence="1">
    <location>
        <begin position="224"/>
        <end position="243"/>
    </location>
</feature>
<organism evidence="2">
    <name type="scientific">uncultured Caudovirales phage</name>
    <dbReference type="NCBI Taxonomy" id="2100421"/>
    <lineage>
        <taxon>Viruses</taxon>
        <taxon>Duplodnaviria</taxon>
        <taxon>Heunggongvirae</taxon>
        <taxon>Uroviricota</taxon>
        <taxon>Caudoviricetes</taxon>
        <taxon>Peduoviridae</taxon>
        <taxon>Maltschvirus</taxon>
        <taxon>Maltschvirus maltsch</taxon>
    </lineage>
</organism>